<keyword evidence="11" id="KW-1185">Reference proteome</keyword>
<keyword evidence="5 7" id="KW-0408">Iron</keyword>
<evidence type="ECO:0000256" key="9">
    <source>
        <dbReference type="SAM" id="Phobius"/>
    </source>
</evidence>
<organism evidence="10 11">
    <name type="scientific">Lasiosphaeria ovina</name>
    <dbReference type="NCBI Taxonomy" id="92902"/>
    <lineage>
        <taxon>Eukaryota</taxon>
        <taxon>Fungi</taxon>
        <taxon>Dikarya</taxon>
        <taxon>Ascomycota</taxon>
        <taxon>Pezizomycotina</taxon>
        <taxon>Sordariomycetes</taxon>
        <taxon>Sordariomycetidae</taxon>
        <taxon>Sordariales</taxon>
        <taxon>Lasiosphaeriaceae</taxon>
        <taxon>Lasiosphaeria</taxon>
    </lineage>
</organism>
<dbReference type="Proteomes" id="UP001287356">
    <property type="component" value="Unassembled WGS sequence"/>
</dbReference>
<dbReference type="PANTHER" id="PTHR24304:SF2">
    <property type="entry name" value="24-HYDROXYCHOLESTEROL 7-ALPHA-HYDROXYLASE"/>
    <property type="match status" value="1"/>
</dbReference>
<dbReference type="Pfam" id="PF00067">
    <property type="entry name" value="p450"/>
    <property type="match status" value="1"/>
</dbReference>
<keyword evidence="8" id="KW-0560">Oxidoreductase</keyword>
<dbReference type="CDD" id="cd00302">
    <property type="entry name" value="cytochrome_P450"/>
    <property type="match status" value="1"/>
</dbReference>
<protein>
    <submittedName>
        <fullName evidence="10">Cytochrome P450</fullName>
    </submittedName>
</protein>
<keyword evidence="4 7" id="KW-0479">Metal-binding</keyword>
<sequence length="530" mass="59093">MNQFDVVRGLVRPYAWPLVAFMLLLFVLVPLTVSSVTFYYGQKLSSLSKGAPAHWSSSHLPLLGSALPFFQRRRGMFMEGRGSSATGNFSFFVGRKHIVSLGGLDGRKTFFESKNLSVSQGAIELLAGLVSTNDDREDYGAQDFIKSFLTLTRPEILARKLPVLTDDIRDFSQRLSLAPARQWRVINPFETVYPLMFKLILRVVGVSEWLEDAKTLDRALWAFCGFESNCSRTRIVFPSLITLTHAKKLFFGAVLYMAIEKVVKQRKAGKRRDDALQFLLDQNKDVVRFLFSVLMSGITTQGCTASWLTVFLAHSPAWQALCRAEVDAVVAKHRANPSQSADDVLEGLSLQTWESEFPVTIASFRETIRLAMPGAMFRKNASGAAIPIGDTGEVVPDGAYASFHLDNVHMDSALYPDPATFNPGRYLTPEVNGGSYEDLNLKQEEPHTYVGWGSGRHLCPGMRLAKWETTMVVSRLLTNFDLEPSDRNGSEVQVPFPGPDRNGYRLDKPKVPIFIRYKARDVNVGGSLGE</sequence>
<keyword evidence="9" id="KW-0812">Transmembrane</keyword>
<dbReference type="Gene3D" id="1.10.630.10">
    <property type="entry name" value="Cytochrome P450"/>
    <property type="match status" value="1"/>
</dbReference>
<evidence type="ECO:0000256" key="3">
    <source>
        <dbReference type="ARBA" id="ARBA00022617"/>
    </source>
</evidence>
<gene>
    <name evidence="10" type="ORF">B0T24DRAFT_526983</name>
</gene>
<evidence type="ECO:0000256" key="4">
    <source>
        <dbReference type="ARBA" id="ARBA00022723"/>
    </source>
</evidence>
<dbReference type="SUPFAM" id="SSF48264">
    <property type="entry name" value="Cytochrome P450"/>
    <property type="match status" value="1"/>
</dbReference>
<dbReference type="EMBL" id="JAULSN010000004">
    <property type="protein sequence ID" value="KAK3374268.1"/>
    <property type="molecule type" value="Genomic_DNA"/>
</dbReference>
<evidence type="ECO:0000256" key="2">
    <source>
        <dbReference type="ARBA" id="ARBA00010617"/>
    </source>
</evidence>
<dbReference type="GO" id="GO:0020037">
    <property type="term" value="F:heme binding"/>
    <property type="evidence" value="ECO:0007669"/>
    <property type="project" value="InterPro"/>
</dbReference>
<evidence type="ECO:0000313" key="11">
    <source>
        <dbReference type="Proteomes" id="UP001287356"/>
    </source>
</evidence>
<dbReference type="InterPro" id="IPR036396">
    <property type="entry name" value="Cyt_P450_sf"/>
</dbReference>
<dbReference type="InterPro" id="IPR002403">
    <property type="entry name" value="Cyt_P450_E_grp-IV"/>
</dbReference>
<dbReference type="GO" id="GO:0008395">
    <property type="term" value="F:steroid hydroxylase activity"/>
    <property type="evidence" value="ECO:0007669"/>
    <property type="project" value="TreeGrafter"/>
</dbReference>
<comment type="cofactor">
    <cofactor evidence="1 7">
        <name>heme</name>
        <dbReference type="ChEBI" id="CHEBI:30413"/>
    </cofactor>
</comment>
<evidence type="ECO:0000256" key="7">
    <source>
        <dbReference type="PIRSR" id="PIRSR602403-1"/>
    </source>
</evidence>
<dbReference type="PRINTS" id="PR00465">
    <property type="entry name" value="EP450IV"/>
</dbReference>
<keyword evidence="9" id="KW-1133">Transmembrane helix</keyword>
<dbReference type="PROSITE" id="PS00086">
    <property type="entry name" value="CYTOCHROME_P450"/>
    <property type="match status" value="1"/>
</dbReference>
<dbReference type="InterPro" id="IPR017972">
    <property type="entry name" value="Cyt_P450_CS"/>
</dbReference>
<evidence type="ECO:0000256" key="8">
    <source>
        <dbReference type="RuleBase" id="RU000461"/>
    </source>
</evidence>
<reference evidence="10" key="2">
    <citation type="submission" date="2023-06" db="EMBL/GenBank/DDBJ databases">
        <authorList>
            <consortium name="Lawrence Berkeley National Laboratory"/>
            <person name="Haridas S."/>
            <person name="Hensen N."/>
            <person name="Bonometti L."/>
            <person name="Westerberg I."/>
            <person name="Brannstrom I.O."/>
            <person name="Guillou S."/>
            <person name="Cros-Aarteil S."/>
            <person name="Calhoun S."/>
            <person name="Kuo A."/>
            <person name="Mondo S."/>
            <person name="Pangilinan J."/>
            <person name="Riley R."/>
            <person name="Labutti K."/>
            <person name="Andreopoulos B."/>
            <person name="Lipzen A."/>
            <person name="Chen C."/>
            <person name="Yanf M."/>
            <person name="Daum C."/>
            <person name="Ng V."/>
            <person name="Clum A."/>
            <person name="Steindorff A."/>
            <person name="Ohm R."/>
            <person name="Martin F."/>
            <person name="Silar P."/>
            <person name="Natvig D."/>
            <person name="Lalanne C."/>
            <person name="Gautier V."/>
            <person name="Ament-Velasquez S.L."/>
            <person name="Kruys A."/>
            <person name="Hutchinson M.I."/>
            <person name="Powell A.J."/>
            <person name="Barry K."/>
            <person name="Miller A.N."/>
            <person name="Grigoriev I.V."/>
            <person name="Debuchy R."/>
            <person name="Gladieux P."/>
            <person name="Thoren M.H."/>
            <person name="Johannesson H."/>
        </authorList>
    </citation>
    <scope>NUCLEOTIDE SEQUENCE</scope>
    <source>
        <strain evidence="10">CBS 958.72</strain>
    </source>
</reference>
<proteinExistence type="inferred from homology"/>
<evidence type="ECO:0000256" key="1">
    <source>
        <dbReference type="ARBA" id="ARBA00001971"/>
    </source>
</evidence>
<dbReference type="GO" id="GO:0005506">
    <property type="term" value="F:iron ion binding"/>
    <property type="evidence" value="ECO:0007669"/>
    <property type="project" value="InterPro"/>
</dbReference>
<name>A0AAE0KCM7_9PEZI</name>
<dbReference type="PANTHER" id="PTHR24304">
    <property type="entry name" value="CYTOCHROME P450 FAMILY 7"/>
    <property type="match status" value="1"/>
</dbReference>
<evidence type="ECO:0000313" key="10">
    <source>
        <dbReference type="EMBL" id="KAK3374268.1"/>
    </source>
</evidence>
<keyword evidence="3 7" id="KW-0349">Heme</keyword>
<dbReference type="GO" id="GO:0016705">
    <property type="term" value="F:oxidoreductase activity, acting on paired donors, with incorporation or reduction of molecular oxygen"/>
    <property type="evidence" value="ECO:0007669"/>
    <property type="project" value="InterPro"/>
</dbReference>
<comment type="similarity">
    <text evidence="2 8">Belongs to the cytochrome P450 family.</text>
</comment>
<feature type="transmembrane region" description="Helical" evidence="9">
    <location>
        <begin position="14"/>
        <end position="40"/>
    </location>
</feature>
<dbReference type="InterPro" id="IPR001128">
    <property type="entry name" value="Cyt_P450"/>
</dbReference>
<comment type="caution">
    <text evidence="10">The sequence shown here is derived from an EMBL/GenBank/DDBJ whole genome shotgun (WGS) entry which is preliminary data.</text>
</comment>
<evidence type="ECO:0000256" key="6">
    <source>
        <dbReference type="ARBA" id="ARBA00023033"/>
    </source>
</evidence>
<keyword evidence="6 8" id="KW-0503">Monooxygenase</keyword>
<reference evidence="10" key="1">
    <citation type="journal article" date="2023" name="Mol. Phylogenet. Evol.">
        <title>Genome-scale phylogeny and comparative genomics of the fungal order Sordariales.</title>
        <authorList>
            <person name="Hensen N."/>
            <person name="Bonometti L."/>
            <person name="Westerberg I."/>
            <person name="Brannstrom I.O."/>
            <person name="Guillou S."/>
            <person name="Cros-Aarteil S."/>
            <person name="Calhoun S."/>
            <person name="Haridas S."/>
            <person name="Kuo A."/>
            <person name="Mondo S."/>
            <person name="Pangilinan J."/>
            <person name="Riley R."/>
            <person name="LaButti K."/>
            <person name="Andreopoulos B."/>
            <person name="Lipzen A."/>
            <person name="Chen C."/>
            <person name="Yan M."/>
            <person name="Daum C."/>
            <person name="Ng V."/>
            <person name="Clum A."/>
            <person name="Steindorff A."/>
            <person name="Ohm R.A."/>
            <person name="Martin F."/>
            <person name="Silar P."/>
            <person name="Natvig D.O."/>
            <person name="Lalanne C."/>
            <person name="Gautier V."/>
            <person name="Ament-Velasquez S.L."/>
            <person name="Kruys A."/>
            <person name="Hutchinson M.I."/>
            <person name="Powell A.J."/>
            <person name="Barry K."/>
            <person name="Miller A.N."/>
            <person name="Grigoriev I.V."/>
            <person name="Debuchy R."/>
            <person name="Gladieux P."/>
            <person name="Hiltunen Thoren M."/>
            <person name="Johannesson H."/>
        </authorList>
    </citation>
    <scope>NUCLEOTIDE SEQUENCE</scope>
    <source>
        <strain evidence="10">CBS 958.72</strain>
    </source>
</reference>
<dbReference type="AlphaFoldDB" id="A0AAE0KCM7"/>
<feature type="binding site" description="axial binding residue" evidence="7">
    <location>
        <position position="459"/>
    </location>
    <ligand>
        <name>heme</name>
        <dbReference type="ChEBI" id="CHEBI:30413"/>
    </ligand>
    <ligandPart>
        <name>Fe</name>
        <dbReference type="ChEBI" id="CHEBI:18248"/>
    </ligandPart>
</feature>
<accession>A0AAE0KCM7</accession>
<dbReference type="InterPro" id="IPR050529">
    <property type="entry name" value="CYP450_sterol_14alpha_dmase"/>
</dbReference>
<keyword evidence="9" id="KW-0472">Membrane</keyword>
<evidence type="ECO:0000256" key="5">
    <source>
        <dbReference type="ARBA" id="ARBA00023004"/>
    </source>
</evidence>